<protein>
    <recommendedName>
        <fullName evidence="6">PPM-type phosphatase domain-containing protein</fullName>
    </recommendedName>
</protein>
<dbReference type="SMART" id="SM00332">
    <property type="entry name" value="PP2Cc"/>
    <property type="match status" value="1"/>
</dbReference>
<dbReference type="InterPro" id="IPR000222">
    <property type="entry name" value="PP2C_BS"/>
</dbReference>
<dbReference type="AlphaFoldDB" id="A0A427YIM6"/>
<keyword evidence="1" id="KW-0479">Metal-binding</keyword>
<evidence type="ECO:0000313" key="7">
    <source>
        <dbReference type="EMBL" id="RSH90938.1"/>
    </source>
</evidence>
<dbReference type="PROSITE" id="PS01032">
    <property type="entry name" value="PPM_1"/>
    <property type="match status" value="1"/>
</dbReference>
<accession>A0A427YIM6</accession>
<evidence type="ECO:0000256" key="1">
    <source>
        <dbReference type="ARBA" id="ARBA00022723"/>
    </source>
</evidence>
<comment type="similarity">
    <text evidence="4">Belongs to the PP2C family.</text>
</comment>
<organism evidence="7 8">
    <name type="scientific">Saitozyma podzolica</name>
    <dbReference type="NCBI Taxonomy" id="1890683"/>
    <lineage>
        <taxon>Eukaryota</taxon>
        <taxon>Fungi</taxon>
        <taxon>Dikarya</taxon>
        <taxon>Basidiomycota</taxon>
        <taxon>Agaricomycotina</taxon>
        <taxon>Tremellomycetes</taxon>
        <taxon>Tremellales</taxon>
        <taxon>Trimorphomycetaceae</taxon>
        <taxon>Saitozyma</taxon>
    </lineage>
</organism>
<proteinExistence type="inferred from homology"/>
<feature type="domain" description="PPM-type phosphatase" evidence="6">
    <location>
        <begin position="46"/>
        <end position="376"/>
    </location>
</feature>
<evidence type="ECO:0000256" key="4">
    <source>
        <dbReference type="RuleBase" id="RU003465"/>
    </source>
</evidence>
<dbReference type="STRING" id="1890683.A0A427YIM6"/>
<dbReference type="SUPFAM" id="SSF81606">
    <property type="entry name" value="PP2C-like"/>
    <property type="match status" value="1"/>
</dbReference>
<evidence type="ECO:0000256" key="2">
    <source>
        <dbReference type="ARBA" id="ARBA00022801"/>
    </source>
</evidence>
<keyword evidence="2 4" id="KW-0378">Hydrolase</keyword>
<dbReference type="PANTHER" id="PTHR13832:SF589">
    <property type="entry name" value="[PYRUVATE DEHYDROGENASE [ACETYL-TRANSFERRING]]-PHOSPHATASE 2, MITOCHONDRIAL"/>
    <property type="match status" value="1"/>
</dbReference>
<dbReference type="GO" id="GO:0004722">
    <property type="term" value="F:protein serine/threonine phosphatase activity"/>
    <property type="evidence" value="ECO:0007669"/>
    <property type="project" value="InterPro"/>
</dbReference>
<evidence type="ECO:0000313" key="8">
    <source>
        <dbReference type="Proteomes" id="UP000279259"/>
    </source>
</evidence>
<dbReference type="PANTHER" id="PTHR13832">
    <property type="entry name" value="PROTEIN PHOSPHATASE 2C"/>
    <property type="match status" value="1"/>
</dbReference>
<evidence type="ECO:0000256" key="5">
    <source>
        <dbReference type="SAM" id="MobiDB-lite"/>
    </source>
</evidence>
<sequence>MATPPSPAPRTGPMRPQATTTPRDEGVPRLHPWACTYKVPLKSQKIVGIATSRGSRLYQEDATSVHALQYPVEEIVQSLQKIDIKWDPAGAGSPYLASQVAYFGIFDGHGGKDISTYLSTHLHELIESVTPSQIQSVVDWTQGHGGYYRRWRGGALQRWTSLGDARPPEEGSCVTLEERLTLAFLQADRDIIESMDKAQRSGSTATVAMLHSLDSPGEPYWSAKKLHITVGHCGDTRALLCHRPTGQALALTERHHADSRIESTRLRRMGADRLVADSFGESRWMGAIENTRGFGDAEWKSSGVTAEPEVVTKVVDGDDHSYLILLTDGLTSLMTDQEIVDLARNAIDPTRAAKTIVHFGEDLGAQDNCTCIVVPLAGWGKVGGRDTTEERREYRRKQAGMLNTRMQRM</sequence>
<dbReference type="InterPro" id="IPR001932">
    <property type="entry name" value="PPM-type_phosphatase-like_dom"/>
</dbReference>
<gene>
    <name evidence="7" type="ORF">EHS25_010114</name>
</gene>
<reference evidence="7 8" key="1">
    <citation type="submission" date="2018-11" db="EMBL/GenBank/DDBJ databases">
        <title>Genome sequence of Saitozyma podzolica DSM 27192.</title>
        <authorList>
            <person name="Aliyu H."/>
            <person name="Gorte O."/>
            <person name="Ochsenreither K."/>
        </authorList>
    </citation>
    <scope>NUCLEOTIDE SEQUENCE [LARGE SCALE GENOMIC DNA]</scope>
    <source>
        <strain evidence="7 8">DSM 27192</strain>
    </source>
</reference>
<dbReference type="GO" id="GO:0046872">
    <property type="term" value="F:metal ion binding"/>
    <property type="evidence" value="ECO:0007669"/>
    <property type="project" value="UniProtKB-KW"/>
</dbReference>
<feature type="region of interest" description="Disordered" evidence="5">
    <location>
        <begin position="1"/>
        <end position="29"/>
    </location>
</feature>
<keyword evidence="8" id="KW-1185">Reference proteome</keyword>
<dbReference type="OrthoDB" id="416093at2759"/>
<evidence type="ECO:0000256" key="3">
    <source>
        <dbReference type="ARBA" id="ARBA00022912"/>
    </source>
</evidence>
<dbReference type="CDD" id="cd00143">
    <property type="entry name" value="PP2Cc"/>
    <property type="match status" value="1"/>
</dbReference>
<dbReference type="InterPro" id="IPR036457">
    <property type="entry name" value="PPM-type-like_dom_sf"/>
</dbReference>
<dbReference type="InterPro" id="IPR015655">
    <property type="entry name" value="PP2C"/>
</dbReference>
<dbReference type="PROSITE" id="PS51746">
    <property type="entry name" value="PPM_2"/>
    <property type="match status" value="1"/>
</dbReference>
<keyword evidence="3 4" id="KW-0904">Protein phosphatase</keyword>
<feature type="compositionally biased region" description="Pro residues" evidence="5">
    <location>
        <begin position="1"/>
        <end position="10"/>
    </location>
</feature>
<dbReference type="EMBL" id="RSCD01000009">
    <property type="protein sequence ID" value="RSH90938.1"/>
    <property type="molecule type" value="Genomic_DNA"/>
</dbReference>
<dbReference type="Pfam" id="PF00481">
    <property type="entry name" value="PP2C"/>
    <property type="match status" value="1"/>
</dbReference>
<evidence type="ECO:0000259" key="6">
    <source>
        <dbReference type="PROSITE" id="PS51746"/>
    </source>
</evidence>
<dbReference type="Gene3D" id="3.60.40.10">
    <property type="entry name" value="PPM-type phosphatase domain"/>
    <property type="match status" value="1"/>
</dbReference>
<dbReference type="Proteomes" id="UP000279259">
    <property type="component" value="Unassembled WGS sequence"/>
</dbReference>
<comment type="caution">
    <text evidence="7">The sequence shown here is derived from an EMBL/GenBank/DDBJ whole genome shotgun (WGS) entry which is preliminary data.</text>
</comment>
<name>A0A427YIM6_9TREE</name>